<evidence type="ECO:0000256" key="1">
    <source>
        <dbReference type="ARBA" id="ARBA00010687"/>
    </source>
</evidence>
<evidence type="ECO:0000313" key="6">
    <source>
        <dbReference type="Proteomes" id="UP001203687"/>
    </source>
</evidence>
<comment type="caution">
    <text evidence="5">The sequence shown here is derived from an EMBL/GenBank/DDBJ whole genome shotgun (WGS) entry which is preliminary data.</text>
</comment>
<dbReference type="InterPro" id="IPR017853">
    <property type="entry name" value="GH"/>
</dbReference>
<protein>
    <recommendedName>
        <fullName evidence="4">Arabinogalactan endo-beta-1,4-galactanase</fullName>
        <ecNumber evidence="4">3.2.1.89</ecNumber>
    </recommendedName>
</protein>
<dbReference type="InterPro" id="IPR011683">
    <property type="entry name" value="Glyco_hydro_53"/>
</dbReference>
<gene>
    <name evidence="5" type="ORF">MUY34_04230</name>
</gene>
<accession>A0ABT0H717</accession>
<proteinExistence type="inferred from homology"/>
<comment type="similarity">
    <text evidence="1 4">Belongs to the glycosyl hydrolase 53 family.</text>
</comment>
<dbReference type="RefSeq" id="WP_248412064.1">
    <property type="nucleotide sequence ID" value="NZ_JALPQF010000003.1"/>
</dbReference>
<dbReference type="PANTHER" id="PTHR34983:SF2">
    <property type="entry name" value="ENDO-BETA-1,4-GALACTANASE"/>
    <property type="match status" value="1"/>
</dbReference>
<dbReference type="Pfam" id="PF07745">
    <property type="entry name" value="Glyco_hydro_53"/>
    <property type="match status" value="1"/>
</dbReference>
<dbReference type="Gene3D" id="3.20.20.80">
    <property type="entry name" value="Glycosidases"/>
    <property type="match status" value="1"/>
</dbReference>
<evidence type="ECO:0000313" key="5">
    <source>
        <dbReference type="EMBL" id="MCK8479814.1"/>
    </source>
</evidence>
<evidence type="ECO:0000256" key="2">
    <source>
        <dbReference type="ARBA" id="ARBA00022801"/>
    </source>
</evidence>
<dbReference type="SUPFAM" id="SSF51445">
    <property type="entry name" value="(Trans)glycosidases"/>
    <property type="match status" value="1"/>
</dbReference>
<sequence length="390" mass="44071">MTNSNFRMYYITTILILFSLLLSVNSCSDSNDGGNDSDDGLIETPISFYYGADLSYVNEMEDCGATYKDLDGTTTDVYQIFKDEGANLVRVRLWYNPDWTNYSNYNDVKETIQRAKSKDLKVLLDFHYSDTWADPSKQEIPAAWVSEINNTPILSQLLYDYTYNTLDQLSNENLLPDIVQVGNEINGMILQQGELVWPIDWARNSVLINKGIEAVRAISAAKNKTIEVMLHIAQPENGLWWFEQATVNGVTDFDWIGLSYYPIWSDYDLNEVQIPLSTLINTYNKKLMIVETAYPFTLDNADSANNILGSDALTGGYPATQQGQLDYLIQLKEIIENAGGQGLVYWEPAWVSTGCSTLWAQGSHWDNATLFNHDNKATLGIKFYNGSQNE</sequence>
<dbReference type="PANTHER" id="PTHR34983">
    <property type="entry name" value="ARABINOGALACTAN ENDO-BETA-1,4-GALACTANASE A"/>
    <property type="match status" value="1"/>
</dbReference>
<keyword evidence="2 4" id="KW-0378">Hydrolase</keyword>
<dbReference type="EC" id="3.2.1.89" evidence="4"/>
<keyword evidence="6" id="KW-1185">Reference proteome</keyword>
<keyword evidence="3 4" id="KW-0326">Glycosidase</keyword>
<organism evidence="5 6">
    <name type="scientific">Psychroserpens algicola</name>
    <dbReference type="NCBI Taxonomy" id="1719034"/>
    <lineage>
        <taxon>Bacteria</taxon>
        <taxon>Pseudomonadati</taxon>
        <taxon>Bacteroidota</taxon>
        <taxon>Flavobacteriia</taxon>
        <taxon>Flavobacteriales</taxon>
        <taxon>Flavobacteriaceae</taxon>
        <taxon>Psychroserpens</taxon>
    </lineage>
</organism>
<evidence type="ECO:0000256" key="4">
    <source>
        <dbReference type="RuleBase" id="RU361192"/>
    </source>
</evidence>
<dbReference type="EMBL" id="JALPQF010000003">
    <property type="protein sequence ID" value="MCK8479814.1"/>
    <property type="molecule type" value="Genomic_DNA"/>
</dbReference>
<name>A0ABT0H717_9FLAO</name>
<dbReference type="Proteomes" id="UP001203687">
    <property type="component" value="Unassembled WGS sequence"/>
</dbReference>
<reference evidence="5" key="1">
    <citation type="submission" date="2022-04" db="EMBL/GenBank/DDBJ databases">
        <authorList>
            <person name="Ren T."/>
        </authorList>
    </citation>
    <scope>NUCLEOTIDE SEQUENCE</scope>
    <source>
        <strain evidence="5">F63249</strain>
    </source>
</reference>
<comment type="catalytic activity">
    <reaction evidence="4">
        <text>The enzyme specifically hydrolyzes (1-&gt;4)-beta-D-galactosidic linkages in type I arabinogalactans.</text>
        <dbReference type="EC" id="3.2.1.89"/>
    </reaction>
</comment>
<evidence type="ECO:0000256" key="3">
    <source>
        <dbReference type="ARBA" id="ARBA00023295"/>
    </source>
</evidence>